<dbReference type="GO" id="GO:0004519">
    <property type="term" value="F:endonuclease activity"/>
    <property type="evidence" value="ECO:0007669"/>
    <property type="project" value="UniProtKB-KW"/>
</dbReference>
<dbReference type="InterPro" id="IPR036691">
    <property type="entry name" value="Endo/exonu/phosph_ase_sf"/>
</dbReference>
<dbReference type="Gene3D" id="3.60.10.10">
    <property type="entry name" value="Endonuclease/exonuclease/phosphatase"/>
    <property type="match status" value="1"/>
</dbReference>
<accession>A0A1M5F5I6</accession>
<keyword evidence="2" id="KW-0255">Endonuclease</keyword>
<dbReference type="InterPro" id="IPR005135">
    <property type="entry name" value="Endo/exonuclease/phosphatase"/>
</dbReference>
<evidence type="ECO:0000313" key="2">
    <source>
        <dbReference type="EMBL" id="SHF86352.1"/>
    </source>
</evidence>
<keyword evidence="2" id="KW-0540">Nuclease</keyword>
<keyword evidence="3" id="KW-1185">Reference proteome</keyword>
<dbReference type="STRING" id="1484053.SAMN05444274_11112"/>
<dbReference type="Pfam" id="PF19580">
    <property type="entry name" value="Exo_endo_phos_3"/>
    <property type="match status" value="1"/>
</dbReference>
<protein>
    <submittedName>
        <fullName evidence="2">Endonuclease/Exonuclease/phosphatase family protein</fullName>
    </submittedName>
</protein>
<sequence length="361" mass="40813">MKQAGENIFGMKKVCPTGKMIAGKTHLSVLVIALFLFVSCSSWKNAAYRNMTVVFYNVENLFDVENEPGKSDGEFTPDGQKNWDETRYQKKLSDISNVISGINEGDLPEIVGLCEVENEKVVRDLVQTGLLAKGNYEVVHHESPDFRGIDCALAYRPEEFKVLSHSAVPVSFEDDPNPATRDILYVKGRTRNREEFHVFVNHWPSRIGGVDKTEPKRVAVARVLKSKIDSVMSRNAKAHIIVMGDMNDDPDKKSLSEVLGANAPSTPDAVLVNLMFPDFNNGKGTYNYRGNWNMLDNMIVSPGLLDSKGFRCVEEKGHIFHEEWMEHRSRNKEMSPNRTYGGPNYYGGVSDHFPVYFRLRR</sequence>
<keyword evidence="2" id="KW-0378">Hydrolase</keyword>
<dbReference type="GO" id="GO:0004527">
    <property type="term" value="F:exonuclease activity"/>
    <property type="evidence" value="ECO:0007669"/>
    <property type="project" value="UniProtKB-KW"/>
</dbReference>
<evidence type="ECO:0000313" key="3">
    <source>
        <dbReference type="Proteomes" id="UP000184164"/>
    </source>
</evidence>
<gene>
    <name evidence="2" type="ORF">SAMN05444274_11112</name>
</gene>
<organism evidence="2 3">
    <name type="scientific">Mariniphaga anaerophila</name>
    <dbReference type="NCBI Taxonomy" id="1484053"/>
    <lineage>
        <taxon>Bacteria</taxon>
        <taxon>Pseudomonadati</taxon>
        <taxon>Bacteroidota</taxon>
        <taxon>Bacteroidia</taxon>
        <taxon>Marinilabiliales</taxon>
        <taxon>Prolixibacteraceae</taxon>
        <taxon>Mariniphaga</taxon>
    </lineage>
</organism>
<name>A0A1M5F5I6_9BACT</name>
<dbReference type="Proteomes" id="UP000184164">
    <property type="component" value="Unassembled WGS sequence"/>
</dbReference>
<proteinExistence type="predicted"/>
<reference evidence="3" key="1">
    <citation type="submission" date="2016-11" db="EMBL/GenBank/DDBJ databases">
        <authorList>
            <person name="Varghese N."/>
            <person name="Submissions S."/>
        </authorList>
    </citation>
    <scope>NUCLEOTIDE SEQUENCE [LARGE SCALE GENOMIC DNA]</scope>
    <source>
        <strain evidence="3">DSM 26910</strain>
    </source>
</reference>
<dbReference type="PANTHER" id="PTHR42834:SF1">
    <property type="entry name" value="ENDONUCLEASE_EXONUCLEASE_PHOSPHATASE FAMILY PROTEIN (AFU_ORTHOLOGUE AFUA_3G09210)"/>
    <property type="match status" value="1"/>
</dbReference>
<dbReference type="SUPFAM" id="SSF56219">
    <property type="entry name" value="DNase I-like"/>
    <property type="match status" value="1"/>
</dbReference>
<evidence type="ECO:0000259" key="1">
    <source>
        <dbReference type="Pfam" id="PF19580"/>
    </source>
</evidence>
<keyword evidence="2" id="KW-0269">Exonuclease</keyword>
<dbReference type="EMBL" id="FQUM01000011">
    <property type="protein sequence ID" value="SHF86352.1"/>
    <property type="molecule type" value="Genomic_DNA"/>
</dbReference>
<dbReference type="AlphaFoldDB" id="A0A1M5F5I6"/>
<dbReference type="PANTHER" id="PTHR42834">
    <property type="entry name" value="ENDONUCLEASE/EXONUCLEASE/PHOSPHATASE FAMILY PROTEIN (AFU_ORTHOLOGUE AFUA_3G09210)"/>
    <property type="match status" value="1"/>
</dbReference>
<feature type="domain" description="Endonuclease/exonuclease/phosphatase" evidence="1">
    <location>
        <begin position="52"/>
        <end position="361"/>
    </location>
</feature>